<dbReference type="EMBL" id="FPHK01000073">
    <property type="protein sequence ID" value="SFV63742.1"/>
    <property type="molecule type" value="Genomic_DNA"/>
</dbReference>
<reference evidence="3" key="1">
    <citation type="submission" date="2016-10" db="EMBL/GenBank/DDBJ databases">
        <authorList>
            <person name="de Groot N.N."/>
        </authorList>
    </citation>
    <scope>NUCLEOTIDE SEQUENCE</scope>
</reference>
<name>A0A1W1CDF6_9ZZZZ</name>
<accession>A0A1W1CDF6</accession>
<dbReference type="GO" id="GO:0016020">
    <property type="term" value="C:membrane"/>
    <property type="evidence" value="ECO:0007669"/>
    <property type="project" value="InterPro"/>
</dbReference>
<keyword evidence="1" id="KW-0813">Transport</keyword>
<dbReference type="AlphaFoldDB" id="A0A1W1CDF6"/>
<sequence length="487" mass="54909">MQRKILTSLSLGIILSTSLVHAQTNKPKQALKTNGQLIYKKQKNVDSFTQMFQEGEFYGRLRNNNFYFWYDSEQTDKNRQLINAIGGSFVYKSAIYNGFDFVSGLYGSHAFFDETKLDSISALKPGKDTLSRFEYVNTGSKSLYAFAQANIGYRFSKSKVTLGRQLVETFYTKSNDTKMIPNSFDGIVLASKDLQNTNVKLAYLAKEKLRDHKDAHAVFMVGDANSSQSIKPQWSEQDDSAMHKGLTYSAFKTHGKKTDAPLIVLDAQNNSVKNLKINFASYVVPSLLSQAMGELNYKIPLHTFSITPGIRYIHQFDNGAGSVGGASITTRGLTGYKDAHSLNSDMIAARLVTKIKDYKINLAYTQVFDKADLVTPWRGFPTAGYTRSMGVYNWRANIKSYRIELVKGANSKGIYTKPFLQTSILYMDGDKKKNETDSILYYAGIVQNIPSIQQLQYRVRLGWRDFIGDSSAIPSYLDARFELNYLF</sequence>
<dbReference type="Pfam" id="PF03573">
    <property type="entry name" value="OprD"/>
    <property type="match status" value="1"/>
</dbReference>
<evidence type="ECO:0008006" key="4">
    <source>
        <dbReference type="Google" id="ProtNLM"/>
    </source>
</evidence>
<dbReference type="Gene3D" id="2.40.160.10">
    <property type="entry name" value="Porin"/>
    <property type="match status" value="1"/>
</dbReference>
<keyword evidence="2" id="KW-0732">Signal</keyword>
<protein>
    <recommendedName>
        <fullName evidence="4">Outer membrane porin, OprD family</fullName>
    </recommendedName>
</protein>
<organism evidence="3">
    <name type="scientific">hydrothermal vent metagenome</name>
    <dbReference type="NCBI Taxonomy" id="652676"/>
    <lineage>
        <taxon>unclassified sequences</taxon>
        <taxon>metagenomes</taxon>
        <taxon>ecological metagenomes</taxon>
    </lineage>
</organism>
<evidence type="ECO:0000256" key="1">
    <source>
        <dbReference type="ARBA" id="ARBA00022448"/>
    </source>
</evidence>
<dbReference type="InterPro" id="IPR023614">
    <property type="entry name" value="Porin_dom_sf"/>
</dbReference>
<evidence type="ECO:0000256" key="2">
    <source>
        <dbReference type="ARBA" id="ARBA00022729"/>
    </source>
</evidence>
<proteinExistence type="predicted"/>
<evidence type="ECO:0000313" key="3">
    <source>
        <dbReference type="EMBL" id="SFV63742.1"/>
    </source>
</evidence>
<dbReference type="InterPro" id="IPR005318">
    <property type="entry name" value="OM_porin_bac"/>
</dbReference>
<gene>
    <name evidence="3" type="ORF">MNB_SM-6-474</name>
</gene>